<evidence type="ECO:0000256" key="2">
    <source>
        <dbReference type="SAM" id="MobiDB-lite"/>
    </source>
</evidence>
<dbReference type="Pfam" id="PF00805">
    <property type="entry name" value="Pentapeptide"/>
    <property type="match status" value="3"/>
</dbReference>
<keyword evidence="3" id="KW-1133">Transmembrane helix</keyword>
<dbReference type="EMBL" id="JBHSRF010000006">
    <property type="protein sequence ID" value="MFC6080773.1"/>
    <property type="molecule type" value="Genomic_DNA"/>
</dbReference>
<dbReference type="PANTHER" id="PTHR47485">
    <property type="entry name" value="THYLAKOID LUMENAL 17.4 KDA PROTEIN, CHLOROPLASTIC"/>
    <property type="match status" value="1"/>
</dbReference>
<evidence type="ECO:0000256" key="1">
    <source>
        <dbReference type="ARBA" id="ARBA00022737"/>
    </source>
</evidence>
<sequence>MPLAAEAAGAGVERVGAPCRPGSGLKLRGKDFTGGAAIPQDLRCADLTGARFDEVDLIQKDLTGALLRDASFKEADLTQARLEYADLRGANFSDADLGQMHAKHADLRGAVLEGAEGSQAEFPHADLTGAVLRRAELTQADFTDATLVKADLTEAKLGQADARKADFTGAKLPEAELGQAHLEFAVLKNTDLTEAEFTQAEMKGADLHGAKVEQASFTQADDLDLTGALGTPEDVPDDAKGSTSDLPEETDESSDPAQSTGDGSHRGGPNIGIMLAVLSGVGLLLTLVFWGTTHRRRLEKSARFAAARRSAEEDVTRLGEAIDALDFDYQIHHATDGGSGDQDWRAALDAYEAARHGLSVARSMPELAPVAHAVHHGHQALGRMRARLR</sequence>
<name>A0ABW1NBV2_9ACTN</name>
<dbReference type="Proteomes" id="UP001596137">
    <property type="component" value="Unassembled WGS sequence"/>
</dbReference>
<feature type="region of interest" description="Disordered" evidence="2">
    <location>
        <begin position="225"/>
        <end position="268"/>
    </location>
</feature>
<keyword evidence="5" id="KW-1185">Reference proteome</keyword>
<dbReference type="RefSeq" id="WP_380747896.1">
    <property type="nucleotide sequence ID" value="NZ_JBHSRF010000006.1"/>
</dbReference>
<proteinExistence type="predicted"/>
<evidence type="ECO:0000256" key="3">
    <source>
        <dbReference type="SAM" id="Phobius"/>
    </source>
</evidence>
<evidence type="ECO:0000313" key="4">
    <source>
        <dbReference type="EMBL" id="MFC6080773.1"/>
    </source>
</evidence>
<dbReference type="PANTHER" id="PTHR47485:SF1">
    <property type="entry name" value="THYLAKOID LUMENAL 17.4 KDA PROTEIN, CHLOROPLASTIC"/>
    <property type="match status" value="1"/>
</dbReference>
<organism evidence="4 5">
    <name type="scientific">Sphaerisporangium aureirubrum</name>
    <dbReference type="NCBI Taxonomy" id="1544736"/>
    <lineage>
        <taxon>Bacteria</taxon>
        <taxon>Bacillati</taxon>
        <taxon>Actinomycetota</taxon>
        <taxon>Actinomycetes</taxon>
        <taxon>Streptosporangiales</taxon>
        <taxon>Streptosporangiaceae</taxon>
        <taxon>Sphaerisporangium</taxon>
    </lineage>
</organism>
<dbReference type="Gene3D" id="2.160.20.80">
    <property type="entry name" value="E3 ubiquitin-protein ligase SopA"/>
    <property type="match status" value="2"/>
</dbReference>
<keyword evidence="3" id="KW-0472">Membrane</keyword>
<feature type="transmembrane region" description="Helical" evidence="3">
    <location>
        <begin position="271"/>
        <end position="290"/>
    </location>
</feature>
<keyword evidence="3" id="KW-0812">Transmembrane</keyword>
<evidence type="ECO:0000313" key="5">
    <source>
        <dbReference type="Proteomes" id="UP001596137"/>
    </source>
</evidence>
<dbReference type="InterPro" id="IPR001646">
    <property type="entry name" value="5peptide_repeat"/>
</dbReference>
<protein>
    <submittedName>
        <fullName evidence="4">Pentapeptide repeat-containing protein</fullName>
    </submittedName>
</protein>
<comment type="caution">
    <text evidence="4">The sequence shown here is derived from an EMBL/GenBank/DDBJ whole genome shotgun (WGS) entry which is preliminary data.</text>
</comment>
<reference evidence="5" key="1">
    <citation type="journal article" date="2019" name="Int. J. Syst. Evol. Microbiol.">
        <title>The Global Catalogue of Microorganisms (GCM) 10K type strain sequencing project: providing services to taxonomists for standard genome sequencing and annotation.</title>
        <authorList>
            <consortium name="The Broad Institute Genomics Platform"/>
            <consortium name="The Broad Institute Genome Sequencing Center for Infectious Disease"/>
            <person name="Wu L."/>
            <person name="Ma J."/>
        </authorList>
    </citation>
    <scope>NUCLEOTIDE SEQUENCE [LARGE SCALE GENOMIC DNA]</scope>
    <source>
        <strain evidence="5">JCM 30346</strain>
    </source>
</reference>
<dbReference type="SUPFAM" id="SSF141571">
    <property type="entry name" value="Pentapeptide repeat-like"/>
    <property type="match status" value="2"/>
</dbReference>
<accession>A0ABW1NBV2</accession>
<keyword evidence="1" id="KW-0677">Repeat</keyword>
<gene>
    <name evidence="4" type="ORF">ACFP1K_06350</name>
</gene>